<dbReference type="PANTHER" id="PTHR15680">
    <property type="entry name" value="RIBOSOMAL PROTEIN L19"/>
    <property type="match status" value="1"/>
</dbReference>
<gene>
    <name evidence="5" type="ORF">Rsub_10582</name>
</gene>
<protein>
    <submittedName>
        <fullName evidence="5">50S ribosomal protein L19</fullName>
    </submittedName>
</protein>
<dbReference type="GO" id="GO:1990904">
    <property type="term" value="C:ribonucleoprotein complex"/>
    <property type="evidence" value="ECO:0007669"/>
    <property type="project" value="UniProtKB-KW"/>
</dbReference>
<organism evidence="5 6">
    <name type="scientific">Raphidocelis subcapitata</name>
    <dbReference type="NCBI Taxonomy" id="307507"/>
    <lineage>
        <taxon>Eukaryota</taxon>
        <taxon>Viridiplantae</taxon>
        <taxon>Chlorophyta</taxon>
        <taxon>core chlorophytes</taxon>
        <taxon>Chlorophyceae</taxon>
        <taxon>CS clade</taxon>
        <taxon>Sphaeropleales</taxon>
        <taxon>Selenastraceae</taxon>
        <taxon>Raphidocelis</taxon>
    </lineage>
</organism>
<dbReference type="FunCoup" id="A0A2V0PJT6">
    <property type="interactions" value="631"/>
</dbReference>
<dbReference type="InterPro" id="IPR001857">
    <property type="entry name" value="Ribosomal_bL19"/>
</dbReference>
<evidence type="ECO:0000313" key="5">
    <source>
        <dbReference type="EMBL" id="GBF98170.1"/>
    </source>
</evidence>
<dbReference type="AlphaFoldDB" id="A0A2V0PJT6"/>
<feature type="compositionally biased region" description="Low complexity" evidence="4">
    <location>
        <begin position="24"/>
        <end position="35"/>
    </location>
</feature>
<dbReference type="GO" id="GO:0005840">
    <property type="term" value="C:ribosome"/>
    <property type="evidence" value="ECO:0007669"/>
    <property type="project" value="UniProtKB-KW"/>
</dbReference>
<name>A0A2V0PJT6_9CHLO</name>
<dbReference type="InParanoid" id="A0A2V0PJT6"/>
<evidence type="ECO:0000256" key="3">
    <source>
        <dbReference type="ARBA" id="ARBA00023274"/>
    </source>
</evidence>
<keyword evidence="3" id="KW-0687">Ribonucleoprotein</keyword>
<comment type="caution">
    <text evidence="5">The sequence shown here is derived from an EMBL/GenBank/DDBJ whole genome shotgun (WGS) entry which is preliminary data.</text>
</comment>
<dbReference type="GO" id="GO:0006412">
    <property type="term" value="P:translation"/>
    <property type="evidence" value="ECO:0007669"/>
    <property type="project" value="InterPro"/>
</dbReference>
<dbReference type="Gene3D" id="2.30.30.790">
    <property type="match status" value="1"/>
</dbReference>
<dbReference type="SUPFAM" id="SSF50104">
    <property type="entry name" value="Translation proteins SH3-like domain"/>
    <property type="match status" value="1"/>
</dbReference>
<comment type="similarity">
    <text evidence="1">Belongs to the bacterial ribosomal protein bL19 family.</text>
</comment>
<proteinExistence type="inferred from homology"/>
<feature type="compositionally biased region" description="Polar residues" evidence="4">
    <location>
        <begin position="36"/>
        <end position="59"/>
    </location>
</feature>
<dbReference type="PRINTS" id="PR00061">
    <property type="entry name" value="RIBOSOMALL19"/>
</dbReference>
<evidence type="ECO:0000256" key="1">
    <source>
        <dbReference type="ARBA" id="ARBA00005781"/>
    </source>
</evidence>
<keyword evidence="2 5" id="KW-0689">Ribosomal protein</keyword>
<dbReference type="Proteomes" id="UP000247498">
    <property type="component" value="Unassembled WGS sequence"/>
</dbReference>
<dbReference type="STRING" id="307507.A0A2V0PJT6"/>
<sequence length="213" mass="23835">MLQTGPSRRPLLQSLLGLARQAWSSSSSSTSSSGSAGEQQQWQAGRAWSGQQCSSTTSAVPPARPPRDPWTPSRLLDKRKAYPKRMRHLITTLENEYVAKVNQQRQLPSFRSGDILEVQVAVPEVEGRVYTYRGVCLGRANKGPRSWLKMYNVFPDVGGFVQHLPIYMPDLVALKVVGRTPRAHRSKLYHLKDNESGAHTYQEQVSAPLPQQK</sequence>
<keyword evidence="6" id="KW-1185">Reference proteome</keyword>
<dbReference type="EMBL" id="BDRX01000117">
    <property type="protein sequence ID" value="GBF98170.1"/>
    <property type="molecule type" value="Genomic_DNA"/>
</dbReference>
<dbReference type="GO" id="GO:0003735">
    <property type="term" value="F:structural constituent of ribosome"/>
    <property type="evidence" value="ECO:0007669"/>
    <property type="project" value="InterPro"/>
</dbReference>
<evidence type="ECO:0000256" key="4">
    <source>
        <dbReference type="SAM" id="MobiDB-lite"/>
    </source>
</evidence>
<dbReference type="InterPro" id="IPR038657">
    <property type="entry name" value="Ribosomal_bL19_sf"/>
</dbReference>
<dbReference type="Pfam" id="PF01245">
    <property type="entry name" value="Ribosomal_L19"/>
    <property type="match status" value="1"/>
</dbReference>
<reference evidence="5 6" key="1">
    <citation type="journal article" date="2018" name="Sci. Rep.">
        <title>Raphidocelis subcapitata (=Pseudokirchneriella subcapitata) provides an insight into genome evolution and environmental adaptations in the Sphaeropleales.</title>
        <authorList>
            <person name="Suzuki S."/>
            <person name="Yamaguchi H."/>
            <person name="Nakajima N."/>
            <person name="Kawachi M."/>
        </authorList>
    </citation>
    <scope>NUCLEOTIDE SEQUENCE [LARGE SCALE GENOMIC DNA]</scope>
    <source>
        <strain evidence="5 6">NIES-35</strain>
    </source>
</reference>
<evidence type="ECO:0000313" key="6">
    <source>
        <dbReference type="Proteomes" id="UP000247498"/>
    </source>
</evidence>
<dbReference type="PANTHER" id="PTHR15680:SF9">
    <property type="entry name" value="LARGE RIBOSOMAL SUBUNIT PROTEIN BL19M"/>
    <property type="match status" value="1"/>
</dbReference>
<evidence type="ECO:0000256" key="2">
    <source>
        <dbReference type="ARBA" id="ARBA00022980"/>
    </source>
</evidence>
<dbReference type="InterPro" id="IPR008991">
    <property type="entry name" value="Translation_prot_SH3-like_sf"/>
</dbReference>
<accession>A0A2V0PJT6</accession>
<dbReference type="OrthoDB" id="432645at2759"/>
<feature type="region of interest" description="Disordered" evidence="4">
    <location>
        <begin position="23"/>
        <end position="77"/>
    </location>
</feature>